<sequence>MQPIGAPDLSGKHCPFVSIVRPIDIWLAERVLPHERRFHAAALRICRSRDEAEELVQEAYARLLELEGWATIEDPRAYVVRMLRHIAIEKLRRNRIVDFRQFADAEHMTLADDAPDQHRVIAGRDGLRRVSDLIAGLPERCRTVFVRRRIEGESSREIALDLGISQSTYEKRLARAIELLSRAWLGGEEDSADQSEAARRRRRQ</sequence>
<dbReference type="PANTHER" id="PTHR43133:SF63">
    <property type="entry name" value="RNA POLYMERASE SIGMA FACTOR FECI-RELATED"/>
    <property type="match status" value="1"/>
</dbReference>
<evidence type="ECO:0000259" key="6">
    <source>
        <dbReference type="Pfam" id="PF08281"/>
    </source>
</evidence>
<name>A0A2W5NUU0_9SPHN</name>
<dbReference type="AlphaFoldDB" id="A0A2W5NUU0"/>
<feature type="domain" description="RNA polymerase sigma factor 70 region 4 type 2" evidence="6">
    <location>
        <begin position="128"/>
        <end position="178"/>
    </location>
</feature>
<evidence type="ECO:0000256" key="3">
    <source>
        <dbReference type="ARBA" id="ARBA00023082"/>
    </source>
</evidence>
<dbReference type="Pfam" id="PF04542">
    <property type="entry name" value="Sigma70_r2"/>
    <property type="match status" value="1"/>
</dbReference>
<dbReference type="GO" id="GO:0003677">
    <property type="term" value="F:DNA binding"/>
    <property type="evidence" value="ECO:0007669"/>
    <property type="project" value="InterPro"/>
</dbReference>
<dbReference type="InterPro" id="IPR013325">
    <property type="entry name" value="RNA_pol_sigma_r2"/>
</dbReference>
<dbReference type="InterPro" id="IPR014284">
    <property type="entry name" value="RNA_pol_sigma-70_dom"/>
</dbReference>
<dbReference type="InterPro" id="IPR013324">
    <property type="entry name" value="RNA_pol_sigma_r3/r4-like"/>
</dbReference>
<dbReference type="InterPro" id="IPR039425">
    <property type="entry name" value="RNA_pol_sigma-70-like"/>
</dbReference>
<evidence type="ECO:0000256" key="2">
    <source>
        <dbReference type="ARBA" id="ARBA00023015"/>
    </source>
</evidence>
<dbReference type="InterPro" id="IPR007627">
    <property type="entry name" value="RNA_pol_sigma70_r2"/>
</dbReference>
<dbReference type="NCBIfam" id="TIGR02937">
    <property type="entry name" value="sigma70-ECF"/>
    <property type="match status" value="1"/>
</dbReference>
<protein>
    <submittedName>
        <fullName evidence="7">RNA polymerase sigma factor</fullName>
    </submittedName>
</protein>
<dbReference type="PANTHER" id="PTHR43133">
    <property type="entry name" value="RNA POLYMERASE ECF-TYPE SIGMA FACTO"/>
    <property type="match status" value="1"/>
</dbReference>
<evidence type="ECO:0000256" key="1">
    <source>
        <dbReference type="ARBA" id="ARBA00010641"/>
    </source>
</evidence>
<dbReference type="InterPro" id="IPR013249">
    <property type="entry name" value="RNA_pol_sigma70_r4_t2"/>
</dbReference>
<reference evidence="7 8" key="1">
    <citation type="submission" date="2017-08" db="EMBL/GenBank/DDBJ databases">
        <title>Infants hospitalized years apart are colonized by the same room-sourced microbial strains.</title>
        <authorList>
            <person name="Brooks B."/>
            <person name="Olm M.R."/>
            <person name="Firek B.A."/>
            <person name="Baker R."/>
            <person name="Thomas B.C."/>
            <person name="Morowitz M.J."/>
            <person name="Banfield J.F."/>
        </authorList>
    </citation>
    <scope>NUCLEOTIDE SEQUENCE [LARGE SCALE GENOMIC DNA]</scope>
    <source>
        <strain evidence="7">S2_005_002_R2_33</strain>
    </source>
</reference>
<comment type="similarity">
    <text evidence="1">Belongs to the sigma-70 factor family. ECF subfamily.</text>
</comment>
<dbReference type="Pfam" id="PF08281">
    <property type="entry name" value="Sigma70_r4_2"/>
    <property type="match status" value="1"/>
</dbReference>
<dbReference type="CDD" id="cd06171">
    <property type="entry name" value="Sigma70_r4"/>
    <property type="match status" value="1"/>
</dbReference>
<keyword evidence="4" id="KW-0804">Transcription</keyword>
<dbReference type="EMBL" id="QFPX01000003">
    <property type="protein sequence ID" value="PZQ56724.1"/>
    <property type="molecule type" value="Genomic_DNA"/>
</dbReference>
<keyword evidence="2" id="KW-0805">Transcription regulation</keyword>
<evidence type="ECO:0000313" key="7">
    <source>
        <dbReference type="EMBL" id="PZQ56724.1"/>
    </source>
</evidence>
<comment type="caution">
    <text evidence="7">The sequence shown here is derived from an EMBL/GenBank/DDBJ whole genome shotgun (WGS) entry which is preliminary data.</text>
</comment>
<dbReference type="InterPro" id="IPR036388">
    <property type="entry name" value="WH-like_DNA-bd_sf"/>
</dbReference>
<evidence type="ECO:0000313" key="8">
    <source>
        <dbReference type="Proteomes" id="UP000249082"/>
    </source>
</evidence>
<dbReference type="GO" id="GO:0016987">
    <property type="term" value="F:sigma factor activity"/>
    <property type="evidence" value="ECO:0007669"/>
    <property type="project" value="UniProtKB-KW"/>
</dbReference>
<accession>A0A2W5NUU0</accession>
<proteinExistence type="inferred from homology"/>
<dbReference type="Proteomes" id="UP000249082">
    <property type="component" value="Unassembled WGS sequence"/>
</dbReference>
<dbReference type="SUPFAM" id="SSF88659">
    <property type="entry name" value="Sigma3 and sigma4 domains of RNA polymerase sigma factors"/>
    <property type="match status" value="1"/>
</dbReference>
<gene>
    <name evidence="7" type="ORF">DI555_05180</name>
</gene>
<evidence type="ECO:0000256" key="4">
    <source>
        <dbReference type="ARBA" id="ARBA00023163"/>
    </source>
</evidence>
<dbReference type="Gene3D" id="1.10.1740.10">
    <property type="match status" value="1"/>
</dbReference>
<dbReference type="GO" id="GO:0006352">
    <property type="term" value="P:DNA-templated transcription initiation"/>
    <property type="evidence" value="ECO:0007669"/>
    <property type="project" value="InterPro"/>
</dbReference>
<keyword evidence="3" id="KW-0731">Sigma factor</keyword>
<evidence type="ECO:0000259" key="5">
    <source>
        <dbReference type="Pfam" id="PF04542"/>
    </source>
</evidence>
<dbReference type="SUPFAM" id="SSF88946">
    <property type="entry name" value="Sigma2 domain of RNA polymerase sigma factors"/>
    <property type="match status" value="1"/>
</dbReference>
<feature type="domain" description="RNA polymerase sigma-70 region 2" evidence="5">
    <location>
        <begin position="34"/>
        <end position="95"/>
    </location>
</feature>
<organism evidence="7 8">
    <name type="scientific">Novosphingobium pentaromativorans</name>
    <dbReference type="NCBI Taxonomy" id="205844"/>
    <lineage>
        <taxon>Bacteria</taxon>
        <taxon>Pseudomonadati</taxon>
        <taxon>Pseudomonadota</taxon>
        <taxon>Alphaproteobacteria</taxon>
        <taxon>Sphingomonadales</taxon>
        <taxon>Sphingomonadaceae</taxon>
        <taxon>Novosphingobium</taxon>
    </lineage>
</organism>
<dbReference type="Gene3D" id="1.10.10.10">
    <property type="entry name" value="Winged helix-like DNA-binding domain superfamily/Winged helix DNA-binding domain"/>
    <property type="match status" value="1"/>
</dbReference>